<evidence type="ECO:0000313" key="3">
    <source>
        <dbReference type="Proteomes" id="UP000769157"/>
    </source>
</evidence>
<name>A0A9P8PF92_9ASCO</name>
<sequence length="124" mass="14222">MEPQAPAFEVDQDFIFWPVFNDFILVDKVINVDNFVVIAFVVDNLVNTVIDWLDVDRGQLSLFRKVSGDGNGFHKQVIHIDSQNIASRRPFSTWTVASKNQNHQGSCHQDQEWSNDESIRPGMM</sequence>
<comment type="caution">
    <text evidence="2">The sequence shown here is derived from an EMBL/GenBank/DDBJ whole genome shotgun (WGS) entry which is preliminary data.</text>
</comment>
<feature type="region of interest" description="Disordered" evidence="1">
    <location>
        <begin position="100"/>
        <end position="124"/>
    </location>
</feature>
<keyword evidence="3" id="KW-1185">Reference proteome</keyword>
<reference evidence="2" key="2">
    <citation type="submission" date="2021-01" db="EMBL/GenBank/DDBJ databases">
        <authorList>
            <person name="Schikora-Tamarit M.A."/>
        </authorList>
    </citation>
    <scope>NUCLEOTIDE SEQUENCE</scope>
    <source>
        <strain evidence="2">CBS6075</strain>
    </source>
</reference>
<dbReference type="AlphaFoldDB" id="A0A9P8PF92"/>
<proteinExistence type="predicted"/>
<dbReference type="Proteomes" id="UP000769157">
    <property type="component" value="Unassembled WGS sequence"/>
</dbReference>
<evidence type="ECO:0000256" key="1">
    <source>
        <dbReference type="SAM" id="MobiDB-lite"/>
    </source>
</evidence>
<evidence type="ECO:0000313" key="2">
    <source>
        <dbReference type="EMBL" id="KAH3670374.1"/>
    </source>
</evidence>
<accession>A0A9P8PF92</accession>
<organism evidence="2 3">
    <name type="scientific">Ogataea philodendri</name>
    <dbReference type="NCBI Taxonomy" id="1378263"/>
    <lineage>
        <taxon>Eukaryota</taxon>
        <taxon>Fungi</taxon>
        <taxon>Dikarya</taxon>
        <taxon>Ascomycota</taxon>
        <taxon>Saccharomycotina</taxon>
        <taxon>Pichiomycetes</taxon>
        <taxon>Pichiales</taxon>
        <taxon>Pichiaceae</taxon>
        <taxon>Ogataea</taxon>
    </lineage>
</organism>
<reference evidence="2" key="1">
    <citation type="journal article" date="2021" name="Open Biol.">
        <title>Shared evolutionary footprints suggest mitochondrial oxidative damage underlies multiple complex I losses in fungi.</title>
        <authorList>
            <person name="Schikora-Tamarit M.A."/>
            <person name="Marcet-Houben M."/>
            <person name="Nosek J."/>
            <person name="Gabaldon T."/>
        </authorList>
    </citation>
    <scope>NUCLEOTIDE SEQUENCE</scope>
    <source>
        <strain evidence="2">CBS6075</strain>
    </source>
</reference>
<dbReference type="RefSeq" id="XP_046063799.1">
    <property type="nucleotide sequence ID" value="XM_046209033.1"/>
</dbReference>
<dbReference type="GeneID" id="70232857"/>
<dbReference type="EMBL" id="JAEUBE010000087">
    <property type="protein sequence ID" value="KAH3670374.1"/>
    <property type="molecule type" value="Genomic_DNA"/>
</dbReference>
<gene>
    <name evidence="2" type="ORF">OGAPHI_000889</name>
</gene>
<protein>
    <submittedName>
        <fullName evidence="2">Uncharacterized protein</fullName>
    </submittedName>
</protein>
<dbReference type="OrthoDB" id="10312999at2759"/>